<dbReference type="Pfam" id="PF08751">
    <property type="entry name" value="TrwC"/>
    <property type="match status" value="1"/>
</dbReference>
<feature type="region of interest" description="Disordered" evidence="1">
    <location>
        <begin position="1155"/>
        <end position="1205"/>
    </location>
</feature>
<proteinExistence type="predicted"/>
<feature type="compositionally biased region" description="Basic and acidic residues" evidence="1">
    <location>
        <begin position="1054"/>
        <end position="1070"/>
    </location>
</feature>
<gene>
    <name evidence="3" type="primary">trwC8</name>
    <name evidence="3" type="ordered locus">BLASA_1793</name>
</gene>
<reference evidence="4" key="2">
    <citation type="submission" date="2012-02" db="EMBL/GenBank/DDBJ databases">
        <title>Complete genome sequence of Blastococcus saxobsidens strain DD2.</title>
        <authorList>
            <person name="Genoscope."/>
        </authorList>
    </citation>
    <scope>NUCLEOTIDE SEQUENCE [LARGE SCALE GENOMIC DNA]</scope>
    <source>
        <strain evidence="4">DD2</strain>
    </source>
</reference>
<dbReference type="SUPFAM" id="SSF55464">
    <property type="entry name" value="Origin of replication-binding domain, RBD-like"/>
    <property type="match status" value="1"/>
</dbReference>
<name>H6RP51_BLASD</name>
<dbReference type="Proteomes" id="UP000007517">
    <property type="component" value="Chromosome"/>
</dbReference>
<dbReference type="Gene3D" id="3.40.50.300">
    <property type="entry name" value="P-loop containing nucleotide triphosphate hydrolases"/>
    <property type="match status" value="2"/>
</dbReference>
<dbReference type="Pfam" id="PF13604">
    <property type="entry name" value="AAA_30"/>
    <property type="match status" value="1"/>
</dbReference>
<dbReference type="InterPro" id="IPR014862">
    <property type="entry name" value="TrwC"/>
</dbReference>
<dbReference type="OrthoDB" id="4524286at2"/>
<dbReference type="InterPro" id="IPR027417">
    <property type="entry name" value="P-loop_NTPase"/>
</dbReference>
<keyword evidence="4" id="KW-1185">Reference proteome</keyword>
<feature type="compositionally biased region" description="Basic and acidic residues" evidence="1">
    <location>
        <begin position="1083"/>
        <end position="1105"/>
    </location>
</feature>
<protein>
    <submittedName>
        <fullName evidence="3">Conjugative TrwC relaxase</fullName>
    </submittedName>
</protein>
<dbReference type="AlphaFoldDB" id="H6RP51"/>
<feature type="domain" description="TrwC relaxase" evidence="2">
    <location>
        <begin position="10"/>
        <end position="299"/>
    </location>
</feature>
<dbReference type="eggNOG" id="COG0507">
    <property type="taxonomic scope" value="Bacteria"/>
</dbReference>
<evidence type="ECO:0000259" key="2">
    <source>
        <dbReference type="Pfam" id="PF08751"/>
    </source>
</evidence>
<dbReference type="SUPFAM" id="SSF52540">
    <property type="entry name" value="P-loop containing nucleoside triphosphate hydrolases"/>
    <property type="match status" value="2"/>
</dbReference>
<evidence type="ECO:0000313" key="4">
    <source>
        <dbReference type="Proteomes" id="UP000007517"/>
    </source>
</evidence>
<evidence type="ECO:0000256" key="1">
    <source>
        <dbReference type="SAM" id="MobiDB-lite"/>
    </source>
</evidence>
<dbReference type="EMBL" id="FO117623">
    <property type="protein sequence ID" value="CCG02712.1"/>
    <property type="molecule type" value="Genomic_DNA"/>
</dbReference>
<sequence length="1205" mass="128677">MKVYAGAPAAARHYVEADRGRADDYYLTEGTGIARRYTATDGRVTELAPLTGDTYETWVAGRNPETSEPRGQLRGDEHAVRFAEVVVNGPKTWSLAAALHPDIAEAYGAAQDRAAEQIIGWLSQHATTRVGPRGGQVQVPLEVLEAATVRHYTSRANDPHWHLHLQLLSRVFAAGKWRGLHTVGIRDFLGAVNGIGHAAMACDPELNAAFATHGYRKDGTGEIRELADYVGPFSARHAQIARNVDRYEAEWTAAHPGESPGPVLRRAWDARAWADGRPDKVTAQPGIGLAERWRTELSALGYRDPGKPVALAATPVGALDRDELVQRALARLAAGRSAWNAADIRGEAERLVAAEGVVADAGVRIELAEDLTARALGRCLPLLDRDGVPEHIRAWTSQPVLDVEADLTTRLTAREVSETDLAVEGVAAAGRLDAGQAAAVAALAGDRPLVVVEGAAGAGKTTTLAATRGLLEARGRRLVVVTPTRKAAKVAAGELGTAAGSAAWLAFQHGWRWNDEGRWARLTVGEPDPATGRFYAGPNEAARLRPGDLLLVDEAGMLDQDTARALLTVADECQVRVALLGDRHQLSAVGRGGVLDLAIAQADPAAHLTLDSVHRFTRTDEQGRTTPDTGYAELTLAMRTGTDPGAVFDALLARRQIQLHPDTAGLQAALAATAAASYADGRRVAVVVDTRDQAAELNTAIRDQLVADGRLDDQQVVVTGAGERIGAGDRIATRRNDRHLDVANRDVWTVTAVGRRGGLLVTPTVTPTGTDPGNGSGDVTPACPARVLPADYVTEHVELAYASTAYGVQGDTVTASHVVVGEHTGASSCYVGMTRGRTVNTAHLVATDAEQAREQWLAVFARDRADLGPAHAAQQAAAEAARYAPSRPLEQVLAELRVAWTAEQRCVDRLALATSRRDLFRSVAVLEAGRADRLTALEVTSQQAATAVARAQQRADASAAAIAVQAARLRDRLLAVWDAQCAAVGEAAQVVLDGPGRLGFRRAAVARAAEQLTAWADTWQPYLPAMPTDPRGIVSLAGSADDRARLRAAFDDHARRDAESAHPEHSRLTAEADAAQAAHGRARRDLAHARREREDRRARLDATGHPFDRDAHVADAERDVAATEQQLAVARTRVAQLRAEPALLSQPADLLTRERERWRARQDAEDNPARTDNPHIRSGLGTPPPDLKPISLLVPHPDTGPGVGR</sequence>
<organism evidence="3 4">
    <name type="scientific">Blastococcus saxobsidens (strain DD2)</name>
    <dbReference type="NCBI Taxonomy" id="1146883"/>
    <lineage>
        <taxon>Bacteria</taxon>
        <taxon>Bacillati</taxon>
        <taxon>Actinomycetota</taxon>
        <taxon>Actinomycetes</taxon>
        <taxon>Geodermatophilales</taxon>
        <taxon>Geodermatophilaceae</taxon>
        <taxon>Blastococcus</taxon>
    </lineage>
</organism>
<dbReference type="NCBIfam" id="NF041492">
    <property type="entry name" value="MobF"/>
    <property type="match status" value="1"/>
</dbReference>
<evidence type="ECO:0000313" key="3">
    <source>
        <dbReference type="EMBL" id="CCG02712.1"/>
    </source>
</evidence>
<dbReference type="RefSeq" id="WP_014375602.1">
    <property type="nucleotide sequence ID" value="NC_016943.1"/>
</dbReference>
<dbReference type="Gene3D" id="2.30.30.940">
    <property type="match status" value="1"/>
</dbReference>
<feature type="compositionally biased region" description="Basic and acidic residues" evidence="1">
    <location>
        <begin position="1155"/>
        <end position="1175"/>
    </location>
</feature>
<dbReference type="STRING" id="1146883.BLASA_1793"/>
<accession>H6RP51</accession>
<dbReference type="HOGENOM" id="CLU_007911_0_0_11"/>
<dbReference type="KEGG" id="bsd:BLASA_1793"/>
<feature type="region of interest" description="Disordered" evidence="1">
    <location>
        <begin position="1054"/>
        <end position="1105"/>
    </location>
</feature>
<reference evidence="3 4" key="1">
    <citation type="journal article" date="2012" name="J. Bacteriol.">
        <title>Genome Sequence of Blastococcus saxobsidens DD2, a Stone-Inhabiting Bacterium.</title>
        <authorList>
            <person name="Chouaia B."/>
            <person name="Crotti E."/>
            <person name="Brusetti L."/>
            <person name="Daffonchio D."/>
            <person name="Essoussi I."/>
            <person name="Nouioui I."/>
            <person name="Sbissi I."/>
            <person name="Ghodhbane-Gtari F."/>
            <person name="Gtari M."/>
            <person name="Vacherie B."/>
            <person name="Barbe V."/>
            <person name="Medigue C."/>
            <person name="Gury J."/>
            <person name="Pujic P."/>
            <person name="Normand P."/>
        </authorList>
    </citation>
    <scope>NUCLEOTIDE SEQUENCE [LARGE SCALE GENOMIC DNA]</scope>
    <source>
        <strain evidence="3 4">DD2</strain>
    </source>
</reference>